<accession>A0A8H5BDR4</accession>
<evidence type="ECO:0000313" key="3">
    <source>
        <dbReference type="EMBL" id="KAF5320332.1"/>
    </source>
</evidence>
<evidence type="ECO:0000259" key="2">
    <source>
        <dbReference type="Pfam" id="PF00134"/>
    </source>
</evidence>
<feature type="region of interest" description="Disordered" evidence="1">
    <location>
        <begin position="554"/>
        <end position="609"/>
    </location>
</feature>
<dbReference type="AlphaFoldDB" id="A0A8H5BDR4"/>
<organism evidence="3 4">
    <name type="scientific">Ephemerocybe angulata</name>
    <dbReference type="NCBI Taxonomy" id="980116"/>
    <lineage>
        <taxon>Eukaryota</taxon>
        <taxon>Fungi</taxon>
        <taxon>Dikarya</taxon>
        <taxon>Basidiomycota</taxon>
        <taxon>Agaricomycotina</taxon>
        <taxon>Agaricomycetes</taxon>
        <taxon>Agaricomycetidae</taxon>
        <taxon>Agaricales</taxon>
        <taxon>Agaricineae</taxon>
        <taxon>Psathyrellaceae</taxon>
        <taxon>Ephemerocybe</taxon>
    </lineage>
</organism>
<dbReference type="OrthoDB" id="2269034at2759"/>
<dbReference type="Proteomes" id="UP000541558">
    <property type="component" value="Unassembled WGS sequence"/>
</dbReference>
<comment type="caution">
    <text evidence="3">The sequence shown here is derived from an EMBL/GenBank/DDBJ whole genome shotgun (WGS) entry which is preliminary data.</text>
</comment>
<reference evidence="3 4" key="1">
    <citation type="journal article" date="2020" name="ISME J.">
        <title>Uncovering the hidden diversity of litter-decomposition mechanisms in mushroom-forming fungi.</title>
        <authorList>
            <person name="Floudas D."/>
            <person name="Bentzer J."/>
            <person name="Ahren D."/>
            <person name="Johansson T."/>
            <person name="Persson P."/>
            <person name="Tunlid A."/>
        </authorList>
    </citation>
    <scope>NUCLEOTIDE SEQUENCE [LARGE SCALE GENOMIC DNA]</scope>
    <source>
        <strain evidence="3 4">CBS 175.51</strain>
    </source>
</reference>
<evidence type="ECO:0000313" key="4">
    <source>
        <dbReference type="Proteomes" id="UP000541558"/>
    </source>
</evidence>
<feature type="domain" description="Cyclin N-terminal" evidence="2">
    <location>
        <begin position="460"/>
        <end position="514"/>
    </location>
</feature>
<dbReference type="InterPro" id="IPR036915">
    <property type="entry name" value="Cyclin-like_sf"/>
</dbReference>
<evidence type="ECO:0000256" key="1">
    <source>
        <dbReference type="SAM" id="MobiDB-lite"/>
    </source>
</evidence>
<name>A0A8H5BDR4_9AGAR</name>
<dbReference type="Pfam" id="PF00134">
    <property type="entry name" value="Cyclin_N"/>
    <property type="match status" value="1"/>
</dbReference>
<dbReference type="EMBL" id="JAACJK010000170">
    <property type="protein sequence ID" value="KAF5320332.1"/>
    <property type="molecule type" value="Genomic_DNA"/>
</dbReference>
<dbReference type="PANTHER" id="PTHR15615:SF108">
    <property type="entry name" value="PROTEIN CNPPD1"/>
    <property type="match status" value="1"/>
</dbReference>
<dbReference type="SUPFAM" id="SSF47954">
    <property type="entry name" value="Cyclin-like"/>
    <property type="match status" value="1"/>
</dbReference>
<dbReference type="GO" id="GO:0000307">
    <property type="term" value="C:cyclin-dependent protein kinase holoenzyme complex"/>
    <property type="evidence" value="ECO:0007669"/>
    <property type="project" value="TreeGrafter"/>
</dbReference>
<dbReference type="InterPro" id="IPR013922">
    <property type="entry name" value="Cyclin_PHO80-like"/>
</dbReference>
<dbReference type="InterPro" id="IPR006671">
    <property type="entry name" value="Cyclin_N"/>
</dbReference>
<sequence length="643" mass="70302">MASELRLSTASQLLSSLDLDSIVEFDSMLESNSTPSQVQLASITSRLQVVSLRIAQLESRVQALDFQRRLIQGILSPIRRVPIEVLGEIFKMVVPYILGPVDRGMVGNMGRVCQRWRDALLNTPSVWRGLLIRPCRCRNLIPEELSRRHEADYRKIATWFGRAGGLSKVLVYGSEGTPCRCSLGGPCRSVHPIVAKLFQYGPQLDHMTLQVSSTTCLRNWVAQVGAPSGSLVGQTRWMSLQSLSLEFEDDIRQPWDDGLDPSTSVFTLLPPAVKRLGVHLPSFSTSFGDFIPSIGLPINVPNSILSGLVSLGVRWDWGGDRLAEVLSQCAVLECLSVDLSYSEPFGGESPTPPVVLASLKSFHLSMGGLSILDRFTMPSLTGLELELNVDRNESMDVSERLGRFIKTSAIQGTLSFLRICELVGGPGTVVLVLPPLPALKHLVLDSSLKEKYPGVRGSSGHRLFLAALIVADKFMNDESYDNAAWVDVARGYYPLRDIHQMEREMLGFLTWDLRVDGTMLQAFERALRAGFSRDMAQYASIPYTLICNRSNLAADSSPPRALSPRVAPSKKRGSNENTSRRSRRSKRLQSVLEGTSAGPSSRTRRKVKVEGGCTAGAISSVGASSSGASMSARVYATVVAAPH</sequence>
<dbReference type="PANTHER" id="PTHR15615">
    <property type="match status" value="1"/>
</dbReference>
<dbReference type="GO" id="GO:0016538">
    <property type="term" value="F:cyclin-dependent protein serine/threonine kinase regulator activity"/>
    <property type="evidence" value="ECO:0007669"/>
    <property type="project" value="TreeGrafter"/>
</dbReference>
<gene>
    <name evidence="3" type="ORF">D9611_011327</name>
</gene>
<dbReference type="Gene3D" id="1.20.1280.50">
    <property type="match status" value="1"/>
</dbReference>
<dbReference type="Gene3D" id="1.10.472.10">
    <property type="entry name" value="Cyclin-like"/>
    <property type="match status" value="1"/>
</dbReference>
<protein>
    <recommendedName>
        <fullName evidence="2">Cyclin N-terminal domain-containing protein</fullName>
    </recommendedName>
</protein>
<dbReference type="CDD" id="cd20557">
    <property type="entry name" value="CYCLIN_ScPCL1-like"/>
    <property type="match status" value="1"/>
</dbReference>
<keyword evidence="4" id="KW-1185">Reference proteome</keyword>
<dbReference type="GO" id="GO:0005634">
    <property type="term" value="C:nucleus"/>
    <property type="evidence" value="ECO:0007669"/>
    <property type="project" value="TreeGrafter"/>
</dbReference>
<proteinExistence type="predicted"/>
<dbReference type="GO" id="GO:0019901">
    <property type="term" value="F:protein kinase binding"/>
    <property type="evidence" value="ECO:0007669"/>
    <property type="project" value="InterPro"/>
</dbReference>